<dbReference type="InterPro" id="IPR018927">
    <property type="entry name" value="Pilus_synth_Q_C"/>
</dbReference>
<accession>A0A2S5KLF1</accession>
<feature type="domain" description="Toxin co-regulated pilus biosynthesis protein Q C-terminal" evidence="2">
    <location>
        <begin position="53"/>
        <end position="123"/>
    </location>
</feature>
<sequence length="128" mass="13979">MRPARLMFVACLLCKNAMASTTPLPAVEPVTMPGVEFVERAFVPEQFFPLHTGSLRSQLKALGSANSWTVVWDDMSGDLSVDVNTIIKAADFSAAVDQILRSYQDRGAKVEAKAFSNNVITITTDQNQ</sequence>
<dbReference type="Proteomes" id="UP000238196">
    <property type="component" value="Unassembled WGS sequence"/>
</dbReference>
<evidence type="ECO:0000256" key="1">
    <source>
        <dbReference type="SAM" id="SignalP"/>
    </source>
</evidence>
<evidence type="ECO:0000259" key="2">
    <source>
        <dbReference type="Pfam" id="PF10671"/>
    </source>
</evidence>
<comment type="caution">
    <text evidence="3">The sequence shown here is derived from an EMBL/GenBank/DDBJ whole genome shotgun (WGS) entry which is preliminary data.</text>
</comment>
<feature type="chain" id="PRO_5015411429" description="Toxin co-regulated pilus biosynthesis protein Q C-terminal domain-containing protein" evidence="1">
    <location>
        <begin position="20"/>
        <end position="128"/>
    </location>
</feature>
<keyword evidence="1" id="KW-0732">Signal</keyword>
<proteinExistence type="predicted"/>
<protein>
    <recommendedName>
        <fullName evidence="2">Toxin co-regulated pilus biosynthesis protein Q C-terminal domain-containing protein</fullName>
    </recommendedName>
</protein>
<dbReference type="EMBL" id="PRLP01000090">
    <property type="protein sequence ID" value="PPC75465.1"/>
    <property type="molecule type" value="Genomic_DNA"/>
</dbReference>
<evidence type="ECO:0000313" key="3">
    <source>
        <dbReference type="EMBL" id="PPC75465.1"/>
    </source>
</evidence>
<dbReference type="AlphaFoldDB" id="A0A2S5KLF1"/>
<name>A0A2S5KLF1_9PROT</name>
<gene>
    <name evidence="3" type="ORF">C4K68_20335</name>
</gene>
<evidence type="ECO:0000313" key="4">
    <source>
        <dbReference type="Proteomes" id="UP000238196"/>
    </source>
</evidence>
<dbReference type="Pfam" id="PF10671">
    <property type="entry name" value="TcpQ"/>
    <property type="match status" value="1"/>
</dbReference>
<reference evidence="3 4" key="1">
    <citation type="submission" date="2018-02" db="EMBL/GenBank/DDBJ databases">
        <title>novel marine gammaproteobacteria from coastal saline agro ecosystem.</title>
        <authorList>
            <person name="Krishnan R."/>
            <person name="Ramesh Kumar N."/>
        </authorList>
    </citation>
    <scope>NUCLEOTIDE SEQUENCE [LARGE SCALE GENOMIC DNA]</scope>
    <source>
        <strain evidence="3 4">228</strain>
    </source>
</reference>
<feature type="signal peptide" evidence="1">
    <location>
        <begin position="1"/>
        <end position="19"/>
    </location>
</feature>
<organism evidence="3 4">
    <name type="scientific">Proteobacteria bacterium 228</name>
    <dbReference type="NCBI Taxonomy" id="2083153"/>
    <lineage>
        <taxon>Bacteria</taxon>
        <taxon>Pseudomonadati</taxon>
        <taxon>Pseudomonadota</taxon>
    </lineage>
</organism>